<evidence type="ECO:0000313" key="10">
    <source>
        <dbReference type="Proteomes" id="UP001178507"/>
    </source>
</evidence>
<keyword evidence="3" id="KW-0793">Thylakoid</keyword>
<dbReference type="InterPro" id="IPR029063">
    <property type="entry name" value="SAM-dependent_MTases_sf"/>
</dbReference>
<evidence type="ECO:0000256" key="2">
    <source>
        <dbReference type="ARBA" id="ARBA00010827"/>
    </source>
</evidence>
<dbReference type="Gene3D" id="1.10.150.320">
    <property type="entry name" value="Photosystem II 12 kDa extrinsic protein"/>
    <property type="match status" value="1"/>
</dbReference>
<dbReference type="GO" id="GO:0009523">
    <property type="term" value="C:photosystem II"/>
    <property type="evidence" value="ECO:0007669"/>
    <property type="project" value="InterPro"/>
</dbReference>
<evidence type="ECO:0000256" key="8">
    <source>
        <dbReference type="SAM" id="SignalP"/>
    </source>
</evidence>
<keyword evidence="5" id="KW-0472">Membrane</keyword>
<evidence type="ECO:0000256" key="3">
    <source>
        <dbReference type="ARBA" id="ARBA00023078"/>
    </source>
</evidence>
<comment type="similarity">
    <text evidence="2">Belongs to the PsbU family.</text>
</comment>
<dbReference type="Pfam" id="PF06514">
    <property type="entry name" value="PsbU"/>
    <property type="match status" value="1"/>
</dbReference>
<comment type="caution">
    <text evidence="9">The sequence shown here is derived from an EMBL/GenBank/DDBJ whole genome shotgun (WGS) entry which is preliminary data.</text>
</comment>
<sequence>MRPVSFWTGALLLAAAEAYVPVGRTSLQHADLDRAEADAEASASPPQSGRGGLEVALGFGAGCAAAALSRRRVLSLSSLSLSLPLQARALGRSEEKSGDLQKVDINNASSIEYRQFKGLYPTGAAIIAGNGPYNKIEDVYNLPGIRNDEMMKEPLCDAVAMHVIFSGDAVELQRSLRLTMDAPLSRNAQSVGQQWDGQTQTGNVEEKACDRCDRRTPYLHCMASQLLKAQAKRVLVLGLGGGLLPQALSSFGMEVVAVESSSVVLDLSQRFFGLEDRGVELVHADAEEFVRSTGRLDFDACAIDIFQGHSSSTPAFTRSVEFLRILENSLRPGACVLQNAIDATGAFCASRGAIPRSRGRAVRCTARRRDAAPRGPPGGSVDASWWF</sequence>
<evidence type="ECO:0000256" key="1">
    <source>
        <dbReference type="ARBA" id="ARBA00004170"/>
    </source>
</evidence>
<evidence type="ECO:0000256" key="7">
    <source>
        <dbReference type="SAM" id="MobiDB-lite"/>
    </source>
</evidence>
<evidence type="ECO:0000256" key="5">
    <source>
        <dbReference type="ARBA" id="ARBA00023136"/>
    </source>
</evidence>
<name>A0AA36J163_9DINO</name>
<organism evidence="9 10">
    <name type="scientific">Effrenium voratum</name>
    <dbReference type="NCBI Taxonomy" id="2562239"/>
    <lineage>
        <taxon>Eukaryota</taxon>
        <taxon>Sar</taxon>
        <taxon>Alveolata</taxon>
        <taxon>Dinophyceae</taxon>
        <taxon>Suessiales</taxon>
        <taxon>Symbiodiniaceae</taxon>
        <taxon>Effrenium</taxon>
    </lineage>
</organism>
<keyword evidence="10" id="KW-1185">Reference proteome</keyword>
<evidence type="ECO:0000256" key="4">
    <source>
        <dbReference type="ARBA" id="ARBA00023115"/>
    </source>
</evidence>
<feature type="region of interest" description="Disordered" evidence="7">
    <location>
        <begin position="368"/>
        <end position="387"/>
    </location>
</feature>
<dbReference type="PANTHER" id="PTHR43317">
    <property type="entry name" value="THERMOSPERMINE SYNTHASE ACAULIS5"/>
    <property type="match status" value="1"/>
</dbReference>
<dbReference type="SUPFAM" id="SSF81585">
    <property type="entry name" value="PsbU/PolX domain-like"/>
    <property type="match status" value="1"/>
</dbReference>
<dbReference type="EMBL" id="CAUJNA010003276">
    <property type="protein sequence ID" value="CAJ1397712.1"/>
    <property type="molecule type" value="Genomic_DNA"/>
</dbReference>
<dbReference type="SUPFAM" id="SSF53335">
    <property type="entry name" value="S-adenosyl-L-methionine-dependent methyltransferases"/>
    <property type="match status" value="1"/>
</dbReference>
<dbReference type="GO" id="GO:0042549">
    <property type="term" value="P:photosystem II stabilization"/>
    <property type="evidence" value="ECO:0007669"/>
    <property type="project" value="InterPro"/>
</dbReference>
<dbReference type="GO" id="GO:0019898">
    <property type="term" value="C:extrinsic component of membrane"/>
    <property type="evidence" value="ECO:0007669"/>
    <property type="project" value="InterPro"/>
</dbReference>
<protein>
    <recommendedName>
        <fullName evidence="6">Photosystem II 12 kDa extrinsic protein</fullName>
    </recommendedName>
</protein>
<reference evidence="9" key="1">
    <citation type="submission" date="2023-08" db="EMBL/GenBank/DDBJ databases">
        <authorList>
            <person name="Chen Y."/>
            <person name="Shah S."/>
            <person name="Dougan E. K."/>
            <person name="Thang M."/>
            <person name="Chan C."/>
        </authorList>
    </citation>
    <scope>NUCLEOTIDE SEQUENCE</scope>
</reference>
<dbReference type="Proteomes" id="UP001178507">
    <property type="component" value="Unassembled WGS sequence"/>
</dbReference>
<accession>A0AA36J163</accession>
<keyword evidence="8" id="KW-0732">Signal</keyword>
<dbReference type="GO" id="GO:0006596">
    <property type="term" value="P:polyamine biosynthetic process"/>
    <property type="evidence" value="ECO:0007669"/>
    <property type="project" value="UniProtKB-KW"/>
</dbReference>
<dbReference type="PANTHER" id="PTHR43317:SF3">
    <property type="entry name" value="BLR2883 PROTEIN"/>
    <property type="match status" value="1"/>
</dbReference>
<keyword evidence="4" id="KW-0620">Polyamine biosynthesis</keyword>
<dbReference type="InterPro" id="IPR010527">
    <property type="entry name" value="PSII_PsbU"/>
</dbReference>
<dbReference type="AlphaFoldDB" id="A0AA36J163"/>
<gene>
    <name evidence="9" type="ORF">EVOR1521_LOCUS21666</name>
</gene>
<evidence type="ECO:0000313" key="9">
    <source>
        <dbReference type="EMBL" id="CAJ1397712.1"/>
    </source>
</evidence>
<comment type="subcellular location">
    <subcellularLocation>
        <location evidence="1">Membrane</location>
        <topology evidence="1">Peripheral membrane protein</topology>
    </subcellularLocation>
</comment>
<feature type="chain" id="PRO_5041344278" description="Photosystem II 12 kDa extrinsic protein" evidence="8">
    <location>
        <begin position="19"/>
        <end position="387"/>
    </location>
</feature>
<dbReference type="GO" id="GO:0015979">
    <property type="term" value="P:photosynthesis"/>
    <property type="evidence" value="ECO:0007669"/>
    <property type="project" value="InterPro"/>
</dbReference>
<proteinExistence type="inferred from homology"/>
<dbReference type="Gene3D" id="3.40.50.150">
    <property type="entry name" value="Vaccinia Virus protein VP39"/>
    <property type="match status" value="1"/>
</dbReference>
<evidence type="ECO:0000256" key="6">
    <source>
        <dbReference type="ARBA" id="ARBA00043089"/>
    </source>
</evidence>
<feature type="signal peptide" evidence="8">
    <location>
        <begin position="1"/>
        <end position="18"/>
    </location>
</feature>